<dbReference type="AlphaFoldDB" id="A0A5J5G2A8"/>
<gene>
    <name evidence="1" type="ORF">F4V43_14025</name>
</gene>
<sequence>MQLPSAHPSPYVQSPVYETAHFRYRLVRPEDAAELLDCYSDPAAVPLFNSDNCHSDFHFRTEEEVSACIRCWLDAYSWQAYVRFSVIDKVLQKAVGTLEIFVRSDAPQSEDGAEIPTAVLRLDLASAYEREDLLEEIAGLAVAGLYEDFPADRMITKIVPADAPRIRAFMKRGFAEVPAGSLPFDHYYVHIRPGI</sequence>
<name>A0A5J5G2A8_9BACL</name>
<organism evidence="1 2">
    <name type="scientific">Paenibacillus spiritus</name>
    <dbReference type="NCBI Taxonomy" id="2496557"/>
    <lineage>
        <taxon>Bacteria</taxon>
        <taxon>Bacillati</taxon>
        <taxon>Bacillota</taxon>
        <taxon>Bacilli</taxon>
        <taxon>Bacillales</taxon>
        <taxon>Paenibacillaceae</taxon>
        <taxon>Paenibacillus</taxon>
    </lineage>
</organism>
<dbReference type="Gene3D" id="3.40.630.30">
    <property type="match status" value="1"/>
</dbReference>
<dbReference type="EMBL" id="VYKK01000020">
    <property type="protein sequence ID" value="KAA9000962.1"/>
    <property type="molecule type" value="Genomic_DNA"/>
</dbReference>
<keyword evidence="1" id="KW-0808">Transferase</keyword>
<dbReference type="InterPro" id="IPR016181">
    <property type="entry name" value="Acyl_CoA_acyltransferase"/>
</dbReference>
<dbReference type="Proteomes" id="UP000367750">
    <property type="component" value="Unassembled WGS sequence"/>
</dbReference>
<dbReference type="OrthoDB" id="359038at2"/>
<protein>
    <submittedName>
        <fullName evidence="1">GNAT family N-acetyltransferase</fullName>
    </submittedName>
</protein>
<reference evidence="1 2" key="1">
    <citation type="submission" date="2019-09" db="EMBL/GenBank/DDBJ databases">
        <title>Bacillus ochoae sp. nov., Paenibacillus whitsoniae sp. nov., Paenibacillus spiritus sp. nov. Isolated from the Mars Exploration Rover during spacecraft assembly.</title>
        <authorList>
            <person name="Seuylemezian A."/>
            <person name="Vaishampayan P."/>
        </authorList>
    </citation>
    <scope>NUCLEOTIDE SEQUENCE [LARGE SCALE GENOMIC DNA]</scope>
    <source>
        <strain evidence="1 2">MER_111</strain>
    </source>
</reference>
<keyword evidence="2" id="KW-1185">Reference proteome</keyword>
<dbReference type="RefSeq" id="WP_150458878.1">
    <property type="nucleotide sequence ID" value="NZ_VYKK01000020.1"/>
</dbReference>
<evidence type="ECO:0000313" key="2">
    <source>
        <dbReference type="Proteomes" id="UP000367750"/>
    </source>
</evidence>
<proteinExistence type="predicted"/>
<evidence type="ECO:0000313" key="1">
    <source>
        <dbReference type="EMBL" id="KAA9000962.1"/>
    </source>
</evidence>
<comment type="caution">
    <text evidence="1">The sequence shown here is derived from an EMBL/GenBank/DDBJ whole genome shotgun (WGS) entry which is preliminary data.</text>
</comment>
<dbReference type="GO" id="GO:0016740">
    <property type="term" value="F:transferase activity"/>
    <property type="evidence" value="ECO:0007669"/>
    <property type="project" value="UniProtKB-KW"/>
</dbReference>
<accession>A0A5J5G2A8</accession>
<dbReference type="SUPFAM" id="SSF55729">
    <property type="entry name" value="Acyl-CoA N-acyltransferases (Nat)"/>
    <property type="match status" value="1"/>
</dbReference>